<name>A0A5J4R5Z4_9ZZZZ</name>
<feature type="transmembrane region" description="Helical" evidence="1">
    <location>
        <begin position="6"/>
        <end position="24"/>
    </location>
</feature>
<accession>A0A5J4R5Z4</accession>
<keyword evidence="1" id="KW-0472">Membrane</keyword>
<gene>
    <name evidence="2" type="ORF">EZS27_022048</name>
</gene>
<comment type="caution">
    <text evidence="2">The sequence shown here is derived from an EMBL/GenBank/DDBJ whole genome shotgun (WGS) entry which is preliminary data.</text>
</comment>
<keyword evidence="1" id="KW-1133">Transmembrane helix</keyword>
<evidence type="ECO:0000256" key="1">
    <source>
        <dbReference type="SAM" id="Phobius"/>
    </source>
</evidence>
<organism evidence="2">
    <name type="scientific">termite gut metagenome</name>
    <dbReference type="NCBI Taxonomy" id="433724"/>
    <lineage>
        <taxon>unclassified sequences</taxon>
        <taxon>metagenomes</taxon>
        <taxon>organismal metagenomes</taxon>
    </lineage>
</organism>
<sequence>MKKYIIGGITVLAIVAVAILNLNYNNSPSKNLSAVSLANIEALADEYDGGTLPEVVISCNTGGSGRCYYVHAEEGLFGVCHFDCSFNGSMQSYCSSCWINIYYNR</sequence>
<proteinExistence type="predicted"/>
<keyword evidence="1" id="KW-0812">Transmembrane</keyword>
<dbReference type="AlphaFoldDB" id="A0A5J4R5Z4"/>
<protein>
    <recommendedName>
        <fullName evidence="3">NVEALA family protein</fullName>
    </recommendedName>
</protein>
<dbReference type="EMBL" id="SNRY01001699">
    <property type="protein sequence ID" value="KAA6329122.1"/>
    <property type="molecule type" value="Genomic_DNA"/>
</dbReference>
<reference evidence="2" key="1">
    <citation type="submission" date="2019-03" db="EMBL/GenBank/DDBJ databases">
        <title>Single cell metagenomics reveals metabolic interactions within the superorganism composed of flagellate Streblomastix strix and complex community of Bacteroidetes bacteria on its surface.</title>
        <authorList>
            <person name="Treitli S.C."/>
            <person name="Kolisko M."/>
            <person name="Husnik F."/>
            <person name="Keeling P."/>
            <person name="Hampl V."/>
        </authorList>
    </citation>
    <scope>NUCLEOTIDE SEQUENCE</scope>
    <source>
        <strain evidence="2">STM</strain>
    </source>
</reference>
<evidence type="ECO:0008006" key="3">
    <source>
        <dbReference type="Google" id="ProtNLM"/>
    </source>
</evidence>
<evidence type="ECO:0000313" key="2">
    <source>
        <dbReference type="EMBL" id="KAA6329122.1"/>
    </source>
</evidence>